<feature type="transmembrane region" description="Helical" evidence="1">
    <location>
        <begin position="167"/>
        <end position="186"/>
    </location>
</feature>
<keyword evidence="3" id="KW-1185">Reference proteome</keyword>
<proteinExistence type="predicted"/>
<keyword evidence="1" id="KW-1133">Transmembrane helix</keyword>
<comment type="caution">
    <text evidence="2">The sequence shown here is derived from an EMBL/GenBank/DDBJ whole genome shotgun (WGS) entry which is preliminary data.</text>
</comment>
<evidence type="ECO:0000313" key="2">
    <source>
        <dbReference type="EMBL" id="MDU0368796.1"/>
    </source>
</evidence>
<reference evidence="2 3" key="1">
    <citation type="submission" date="2023-10" db="EMBL/GenBank/DDBJ databases">
        <title>Hymenobacter endophyticus sp. nov., an isolate from the leaf tissues of wheat.</title>
        <authorList>
            <person name="Dai Y."/>
        </authorList>
    </citation>
    <scope>NUCLEOTIDE SEQUENCE [LARGE SCALE GENOMIC DNA]</scope>
    <source>
        <strain evidence="2 3">ZK17L-C2</strain>
    </source>
</reference>
<name>A0ABU3TBQ6_9BACT</name>
<gene>
    <name evidence="2" type="ORF">ROI90_00190</name>
</gene>
<evidence type="ECO:0008006" key="4">
    <source>
        <dbReference type="Google" id="ProtNLM"/>
    </source>
</evidence>
<accession>A0ABU3TBQ6</accession>
<keyword evidence="1" id="KW-0812">Transmembrane</keyword>
<evidence type="ECO:0000313" key="3">
    <source>
        <dbReference type="Proteomes" id="UP001250698"/>
    </source>
</evidence>
<evidence type="ECO:0000256" key="1">
    <source>
        <dbReference type="SAM" id="Phobius"/>
    </source>
</evidence>
<protein>
    <recommendedName>
        <fullName evidence="4">DUF3592 domain-containing protein</fullName>
    </recommendedName>
</protein>
<dbReference type="EMBL" id="JAWDJT010000001">
    <property type="protein sequence ID" value="MDU0368796.1"/>
    <property type="molecule type" value="Genomic_DNA"/>
</dbReference>
<organism evidence="2 3">
    <name type="scientific">Hymenobacter endophyticus</name>
    <dbReference type="NCBI Taxonomy" id="3076335"/>
    <lineage>
        <taxon>Bacteria</taxon>
        <taxon>Pseudomonadati</taxon>
        <taxon>Bacteroidota</taxon>
        <taxon>Cytophagia</taxon>
        <taxon>Cytophagales</taxon>
        <taxon>Hymenobacteraceae</taxon>
        <taxon>Hymenobacter</taxon>
    </lineage>
</organism>
<feature type="transmembrane region" description="Helical" evidence="1">
    <location>
        <begin position="137"/>
        <end position="160"/>
    </location>
</feature>
<sequence>MYAPRPDARALAQQRREAEYARMEHMAHKARWVNWAAVVFCLVVSLDWALPMQQFPGEPVLEKRLVSVGSYLSNPQMAYQIRTPHTRFKLRTSQAYRIQEATHLTVWRTPLLRVVQLIKAPGVAAGREPFVPYRGSIYNSLTVLFPVALLLTAGVGLLLPFEPETRLNTAIVSGLLWLVTLAVMVLF</sequence>
<keyword evidence="1" id="KW-0472">Membrane</keyword>
<dbReference type="Proteomes" id="UP001250698">
    <property type="component" value="Unassembled WGS sequence"/>
</dbReference>
<dbReference type="RefSeq" id="WP_315996320.1">
    <property type="nucleotide sequence ID" value="NZ_JAWDJT010000001.1"/>
</dbReference>
<feature type="transmembrane region" description="Helical" evidence="1">
    <location>
        <begin position="32"/>
        <end position="50"/>
    </location>
</feature>